<evidence type="ECO:0000313" key="3">
    <source>
        <dbReference type="Proteomes" id="UP000031443"/>
    </source>
</evidence>
<name>M7C231_CHEMY</name>
<feature type="compositionally biased region" description="Polar residues" evidence="1">
    <location>
        <begin position="365"/>
        <end position="380"/>
    </location>
</feature>
<feature type="region of interest" description="Disordered" evidence="1">
    <location>
        <begin position="1029"/>
        <end position="1053"/>
    </location>
</feature>
<dbReference type="eggNOG" id="ENOG502QPIJ">
    <property type="taxonomic scope" value="Eukaryota"/>
</dbReference>
<dbReference type="PANTHER" id="PTHR47079">
    <property type="entry name" value="REGULATOR OF G-PROTEIN SIGNALING PROTEIN-LIKE"/>
    <property type="match status" value="1"/>
</dbReference>
<dbReference type="InterPro" id="IPR053282">
    <property type="entry name" value="RGS_domain-containing"/>
</dbReference>
<dbReference type="InterPro" id="IPR036305">
    <property type="entry name" value="RGS_sf"/>
</dbReference>
<reference evidence="3" key="1">
    <citation type="journal article" date="2013" name="Nat. Genet.">
        <title>The draft genomes of soft-shell turtle and green sea turtle yield insights into the development and evolution of the turtle-specific body plan.</title>
        <authorList>
            <person name="Wang Z."/>
            <person name="Pascual-Anaya J."/>
            <person name="Zadissa A."/>
            <person name="Li W."/>
            <person name="Niimura Y."/>
            <person name="Huang Z."/>
            <person name="Li C."/>
            <person name="White S."/>
            <person name="Xiong Z."/>
            <person name="Fang D."/>
            <person name="Wang B."/>
            <person name="Ming Y."/>
            <person name="Chen Y."/>
            <person name="Zheng Y."/>
            <person name="Kuraku S."/>
            <person name="Pignatelli M."/>
            <person name="Herrero J."/>
            <person name="Beal K."/>
            <person name="Nozawa M."/>
            <person name="Li Q."/>
            <person name="Wang J."/>
            <person name="Zhang H."/>
            <person name="Yu L."/>
            <person name="Shigenobu S."/>
            <person name="Wang J."/>
            <person name="Liu J."/>
            <person name="Flicek P."/>
            <person name="Searle S."/>
            <person name="Wang J."/>
            <person name="Kuratani S."/>
            <person name="Yin Y."/>
            <person name="Aken B."/>
            <person name="Zhang G."/>
            <person name="Irie N."/>
        </authorList>
    </citation>
    <scope>NUCLEOTIDE SEQUENCE [LARGE SCALE GENOMIC DNA]</scope>
</reference>
<accession>M7C231</accession>
<feature type="region of interest" description="Disordered" evidence="1">
    <location>
        <begin position="347"/>
        <end position="393"/>
    </location>
</feature>
<dbReference type="STRING" id="8469.M7C231"/>
<dbReference type="EMBL" id="KB532022">
    <property type="protein sequence ID" value="EMP34467.1"/>
    <property type="molecule type" value="Genomic_DNA"/>
</dbReference>
<keyword evidence="3" id="KW-1185">Reference proteome</keyword>
<organism evidence="2 3">
    <name type="scientific">Chelonia mydas</name>
    <name type="common">Green sea-turtle</name>
    <name type="synonym">Chelonia agassizi</name>
    <dbReference type="NCBI Taxonomy" id="8469"/>
    <lineage>
        <taxon>Eukaryota</taxon>
        <taxon>Metazoa</taxon>
        <taxon>Chordata</taxon>
        <taxon>Craniata</taxon>
        <taxon>Vertebrata</taxon>
        <taxon>Euteleostomi</taxon>
        <taxon>Archelosauria</taxon>
        <taxon>Testudinata</taxon>
        <taxon>Testudines</taxon>
        <taxon>Cryptodira</taxon>
        <taxon>Durocryptodira</taxon>
        <taxon>Americhelydia</taxon>
        <taxon>Chelonioidea</taxon>
        <taxon>Cheloniidae</taxon>
        <taxon>Chelonia</taxon>
    </lineage>
</organism>
<feature type="compositionally biased region" description="Polar residues" evidence="1">
    <location>
        <begin position="1035"/>
        <end position="1045"/>
    </location>
</feature>
<dbReference type="SUPFAM" id="SSF48097">
    <property type="entry name" value="Regulator of G-protein signaling, RGS"/>
    <property type="match status" value="2"/>
</dbReference>
<sequence length="1072" mass="123418">MSYEPKPRTQATFKTATIASKELVVLLEDEVFVDFFNTFLNLPLGNCFSSPTLATIASKELVVLLEDEVFVDFFNTFLNLPIFGQTPIYMANICQWFLWPELPCSLVPKYKGLLTWMEKYRLPHFCKTNLCLHYILCQELLSFIRSKEAAEMLKWKSADQWLLEKCISGSRGMWRFRSFIQGMAGEELTKFWLAAERILEIDESDVAQRDLYLSLLQVLKATHLQEGSTVVTLCSMTIESLLNISGWHPQYISTRREILSEMQKVALFKIQSYWLPNFFIHCKLNMEKEEACHPLLWEYQERLLQVGSKEKAVSPAHTMSIRNSRAMSEPYSSKKAKKRIWDLVTCGRQPQETEKHRRHGLQPEGQPSSDWGATSLTDTKQPPPKEDALGKTSVWAQHPKLAVKDMEEATSFKTPSPNAQLPLQLEETGKRRSLSDVHTSTPIAQLPSLLALKKIVKSSSSLDFLPWALNADSCAGRPFGKFLKSNNYAVETHLLDLWHDLEDFLHMVLSSSKEGSFLLRHLMGERICEIYLTESNRQHLPLKPNTLRNLQDLLPSGEVIPWILKAQEEICKILSFFYDDFLAADDETFLHFVSQRSKVQKPVGEEETYGKDEHLLLAKRINESLTLSQALYGVRDFETLSEEHWRFIATQDLTKGGSIQVELEPVVRKTDYRSMTFEELTLRNPSMAVELLSEDYELFCRMFPALEELLQCQASIIRDISKASLVTSSMLFRAQSFVLKAMEEKWFKMYQDLYPGSDILDTHFVTRQGRGSFITDKLKRVWFVLQAFIRSICKFRREMNNWKSRKDFEDFLRSELLNQKENLPSSSMRSNIAMSPPRQSVPAASVGEDVEVIQVKRRLFNQRHISINFLVNDLSFYLEIEKFCHLADSAAVLAAWGMYTERDVTFLKTKVATIAKLFLNSEVPPKLRVNISEGQKDLIRNLTSRGVLDRSLYHVALLNVFPVLIHFWKRYCNWKAMKSFRRYPKIKKYLSPLPAKTSPRTSSIFSGEDHPIIRFTLLKGIQLLLPQPREEVDSSTEQKSSSGSLNWKKPPSGICVTQQIGQQLQDASKKPT</sequence>
<evidence type="ECO:0000313" key="2">
    <source>
        <dbReference type="EMBL" id="EMP34467.1"/>
    </source>
</evidence>
<dbReference type="PANTHER" id="PTHR47079:SF1">
    <property type="entry name" value="REGULATOR OF G-PROTEIN SIGNALING PROTEIN-LIKE"/>
    <property type="match status" value="1"/>
</dbReference>
<gene>
    <name evidence="2" type="ORF">UY3_08296</name>
</gene>
<dbReference type="Proteomes" id="UP000031443">
    <property type="component" value="Unassembled WGS sequence"/>
</dbReference>
<dbReference type="AlphaFoldDB" id="M7C231"/>
<proteinExistence type="predicted"/>
<protein>
    <submittedName>
        <fullName evidence="2">Regulator of G-protein signaling protein-like protein</fullName>
    </submittedName>
</protein>
<evidence type="ECO:0000256" key="1">
    <source>
        <dbReference type="SAM" id="MobiDB-lite"/>
    </source>
</evidence>